<accession>A0A7L5DN38</accession>
<organism evidence="2 3">
    <name type="scientific">Spirosoma rhododendri</name>
    <dbReference type="NCBI Taxonomy" id="2728024"/>
    <lineage>
        <taxon>Bacteria</taxon>
        <taxon>Pseudomonadati</taxon>
        <taxon>Bacteroidota</taxon>
        <taxon>Cytophagia</taxon>
        <taxon>Cytophagales</taxon>
        <taxon>Cytophagaceae</taxon>
        <taxon>Spirosoma</taxon>
    </lineage>
</organism>
<keyword evidence="1" id="KW-1133">Transmembrane helix</keyword>
<dbReference type="RefSeq" id="WP_169551830.1">
    <property type="nucleotide sequence ID" value="NZ_CP051677.1"/>
</dbReference>
<dbReference type="KEGG" id="srho:HH216_16690"/>
<feature type="transmembrane region" description="Helical" evidence="1">
    <location>
        <begin position="90"/>
        <end position="108"/>
    </location>
</feature>
<protein>
    <submittedName>
        <fullName evidence="2">Uncharacterized protein</fullName>
    </submittedName>
</protein>
<keyword evidence="3" id="KW-1185">Reference proteome</keyword>
<evidence type="ECO:0000313" key="3">
    <source>
        <dbReference type="Proteomes" id="UP000501128"/>
    </source>
</evidence>
<gene>
    <name evidence="2" type="ORF">HH216_16690</name>
</gene>
<feature type="transmembrane region" description="Helical" evidence="1">
    <location>
        <begin position="36"/>
        <end position="59"/>
    </location>
</feature>
<feature type="transmembrane region" description="Helical" evidence="1">
    <location>
        <begin position="66"/>
        <end position="84"/>
    </location>
</feature>
<evidence type="ECO:0000313" key="2">
    <source>
        <dbReference type="EMBL" id="QJD79869.1"/>
    </source>
</evidence>
<reference evidence="2 3" key="1">
    <citation type="submission" date="2020-04" db="EMBL/GenBank/DDBJ databases">
        <title>Genome sequencing of novel species.</title>
        <authorList>
            <person name="Heo J."/>
            <person name="Kim S.-J."/>
            <person name="Kim J.-S."/>
            <person name="Hong S.-B."/>
            <person name="Kwon S.-W."/>
        </authorList>
    </citation>
    <scope>NUCLEOTIDE SEQUENCE [LARGE SCALE GENOMIC DNA]</scope>
    <source>
        <strain evidence="2 3">CJU-R4</strain>
    </source>
</reference>
<evidence type="ECO:0000256" key="1">
    <source>
        <dbReference type="SAM" id="Phobius"/>
    </source>
</evidence>
<name>A0A7L5DN38_9BACT</name>
<sequence>MATLSHTSAYTSTPTNKWLARYQKFVTDGEFNRTGWAATALAVQGCILSPTLLLTMAYLGGGDWQFLTGMLCFLLVLIPILAAMPLKTLVPAFVLSFVIQAAIILLNIL</sequence>
<dbReference type="EMBL" id="CP051677">
    <property type="protein sequence ID" value="QJD79869.1"/>
    <property type="molecule type" value="Genomic_DNA"/>
</dbReference>
<dbReference type="AlphaFoldDB" id="A0A7L5DN38"/>
<keyword evidence="1" id="KW-0812">Transmembrane</keyword>
<dbReference type="Proteomes" id="UP000501128">
    <property type="component" value="Chromosome"/>
</dbReference>
<proteinExistence type="predicted"/>
<keyword evidence="1" id="KW-0472">Membrane</keyword>